<proteinExistence type="predicted"/>
<name>A0A285NI06_9AQUI</name>
<sequence length="113" mass="12941">MKVSEYHKKGLKNFVEEKPEEYKSLGFAKEGTHRVEFFVKTGNGAITDIKFSSSKRCKKLMAIADLVAEKLKGQKMDSLSINPDEILSFFNEEKEKDKMRNRLGIVLKALNLQ</sequence>
<protein>
    <recommendedName>
        <fullName evidence="3">NIF system FeS cluster assembly NifU N-terminal domain-containing protein</fullName>
    </recommendedName>
</protein>
<dbReference type="Proteomes" id="UP000219036">
    <property type="component" value="Unassembled WGS sequence"/>
</dbReference>
<accession>A0A285NI06</accession>
<keyword evidence="2" id="KW-1185">Reference proteome</keyword>
<dbReference type="OrthoDB" id="14676at2"/>
<evidence type="ECO:0008006" key="3">
    <source>
        <dbReference type="Google" id="ProtNLM"/>
    </source>
</evidence>
<dbReference type="RefSeq" id="WP_097000506.1">
    <property type="nucleotide sequence ID" value="NZ_OBEI01000005.1"/>
</dbReference>
<organism evidence="1 2">
    <name type="scientific">Persephonella hydrogeniphila</name>
    <dbReference type="NCBI Taxonomy" id="198703"/>
    <lineage>
        <taxon>Bacteria</taxon>
        <taxon>Pseudomonadati</taxon>
        <taxon>Aquificota</taxon>
        <taxon>Aquificia</taxon>
        <taxon>Aquificales</taxon>
        <taxon>Hydrogenothermaceae</taxon>
        <taxon>Persephonella</taxon>
    </lineage>
</organism>
<gene>
    <name evidence="1" type="ORF">SAMN06265182_1337</name>
</gene>
<evidence type="ECO:0000313" key="1">
    <source>
        <dbReference type="EMBL" id="SNZ08543.1"/>
    </source>
</evidence>
<reference evidence="2" key="1">
    <citation type="submission" date="2017-09" db="EMBL/GenBank/DDBJ databases">
        <authorList>
            <person name="Varghese N."/>
            <person name="Submissions S."/>
        </authorList>
    </citation>
    <scope>NUCLEOTIDE SEQUENCE [LARGE SCALE GENOMIC DNA]</scope>
    <source>
        <strain evidence="2">DSM 15103</strain>
    </source>
</reference>
<evidence type="ECO:0000313" key="2">
    <source>
        <dbReference type="Proteomes" id="UP000219036"/>
    </source>
</evidence>
<dbReference type="EMBL" id="OBEI01000005">
    <property type="protein sequence ID" value="SNZ08543.1"/>
    <property type="molecule type" value="Genomic_DNA"/>
</dbReference>
<dbReference type="AlphaFoldDB" id="A0A285NI06"/>